<dbReference type="EMBL" id="CP006880">
    <property type="protein sequence ID" value="AJD46264.1"/>
    <property type="molecule type" value="Genomic_DNA"/>
</dbReference>
<sequence length="169" mass="18189">MTPLPIALGGSELIAWRLDQASFASTWDSGEGAYRVGGRWNSKGVRAVYCSIDPSTAILEVAVHKGFRALDMVPHMLTASVITDIAAVHVVDPANVPNPNWLRPGIPSAGQQAFGDDLLRRHRFITIPSAVSTHSWNLIFVASVAAGAYALKFQEAFALDTRLHPPSTT</sequence>
<geneLocation type="plasmid" evidence="2 3">
    <name>pRgalR602c</name>
</geneLocation>
<protein>
    <submittedName>
        <fullName evidence="2">RES domain-containing protein</fullName>
    </submittedName>
</protein>
<feature type="domain" description="RES" evidence="1">
    <location>
        <begin position="27"/>
        <end position="151"/>
    </location>
</feature>
<proteinExistence type="predicted"/>
<keyword evidence="2" id="KW-0614">Plasmid</keyword>
<name>A0A0B4XE05_9HYPH</name>
<evidence type="ECO:0000313" key="2">
    <source>
        <dbReference type="EMBL" id="AJD46264.1"/>
    </source>
</evidence>
<dbReference type="Proteomes" id="UP000031368">
    <property type="component" value="Plasmid pRgalR602c"/>
</dbReference>
<dbReference type="KEGG" id="rga:RGR602_PC02245"/>
<reference evidence="2 3" key="1">
    <citation type="submission" date="2013-11" db="EMBL/GenBank/DDBJ databases">
        <title>Complete genome sequence of Rhizobium gallicum bv. gallicum R602.</title>
        <authorList>
            <person name="Bustos P."/>
            <person name="Santamaria R.I."/>
            <person name="Lozano L."/>
            <person name="Acosta J.L."/>
            <person name="Ormeno-Orrillo E."/>
            <person name="Rogel M.A."/>
            <person name="Romero D."/>
            <person name="Cevallos M.A."/>
            <person name="Martinez-Romero E."/>
            <person name="Gonzalez V."/>
        </authorList>
    </citation>
    <scope>NUCLEOTIDE SEQUENCE [LARGE SCALE GENOMIC DNA]</scope>
    <source>
        <strain evidence="2 3">R602</strain>
        <plasmid evidence="2 3">pRgalR602c</plasmid>
    </source>
</reference>
<dbReference type="RefSeq" id="WP_040116281.1">
    <property type="nucleotide sequence ID" value="NZ_CP006880.1"/>
</dbReference>
<dbReference type="AlphaFoldDB" id="A0A0B4XE05"/>
<keyword evidence="3" id="KW-1185">Reference proteome</keyword>
<dbReference type="Pfam" id="PF08808">
    <property type="entry name" value="RES"/>
    <property type="match status" value="1"/>
</dbReference>
<dbReference type="SMART" id="SM00953">
    <property type="entry name" value="RES"/>
    <property type="match status" value="1"/>
</dbReference>
<dbReference type="HOGENOM" id="CLU_133611_0_1_5"/>
<gene>
    <name evidence="2" type="ORF">RGR602_PC02245</name>
</gene>
<accession>A0A0B4XE05</accession>
<dbReference type="InterPro" id="IPR014914">
    <property type="entry name" value="RES_dom"/>
</dbReference>
<evidence type="ECO:0000313" key="3">
    <source>
        <dbReference type="Proteomes" id="UP000031368"/>
    </source>
</evidence>
<organism evidence="2 3">
    <name type="scientific">Rhizobium gallicum bv. gallicum R602sp</name>
    <dbReference type="NCBI Taxonomy" id="1041138"/>
    <lineage>
        <taxon>Bacteria</taxon>
        <taxon>Pseudomonadati</taxon>
        <taxon>Pseudomonadota</taxon>
        <taxon>Alphaproteobacteria</taxon>
        <taxon>Hyphomicrobiales</taxon>
        <taxon>Rhizobiaceae</taxon>
        <taxon>Rhizobium/Agrobacterium group</taxon>
        <taxon>Rhizobium</taxon>
    </lineage>
</organism>
<evidence type="ECO:0000259" key="1">
    <source>
        <dbReference type="SMART" id="SM00953"/>
    </source>
</evidence>